<name>A0A0U1KVH7_9FIRM</name>
<evidence type="ECO:0000313" key="4">
    <source>
        <dbReference type="Proteomes" id="UP000049855"/>
    </source>
</evidence>
<evidence type="ECO:0000313" key="3">
    <source>
        <dbReference type="EMBL" id="CQR71442.1"/>
    </source>
</evidence>
<dbReference type="HAMAP" id="MF_00048">
    <property type="entry name" value="UPF0102"/>
    <property type="match status" value="1"/>
</dbReference>
<proteinExistence type="inferred from homology"/>
<reference evidence="4" key="1">
    <citation type="submission" date="2015-03" db="EMBL/GenBank/DDBJ databases">
        <authorList>
            <person name="Nijsse Bart"/>
        </authorList>
    </citation>
    <scope>NUCLEOTIDE SEQUENCE [LARGE SCALE GENOMIC DNA]</scope>
</reference>
<dbReference type="Gene3D" id="3.40.1350.10">
    <property type="match status" value="1"/>
</dbReference>
<dbReference type="AlphaFoldDB" id="A0A0U1KVH7"/>
<dbReference type="EMBL" id="CTRP01000004">
    <property type="protein sequence ID" value="CQR71442.1"/>
    <property type="molecule type" value="Genomic_DNA"/>
</dbReference>
<dbReference type="SUPFAM" id="SSF52980">
    <property type="entry name" value="Restriction endonuclease-like"/>
    <property type="match status" value="1"/>
</dbReference>
<organism evidence="3 4">
    <name type="scientific">Sporomusa ovata</name>
    <dbReference type="NCBI Taxonomy" id="2378"/>
    <lineage>
        <taxon>Bacteria</taxon>
        <taxon>Bacillati</taxon>
        <taxon>Bacillota</taxon>
        <taxon>Negativicutes</taxon>
        <taxon>Selenomonadales</taxon>
        <taxon>Sporomusaceae</taxon>
        <taxon>Sporomusa</taxon>
    </lineage>
</organism>
<dbReference type="Pfam" id="PF02021">
    <property type="entry name" value="UPF0102"/>
    <property type="match status" value="1"/>
</dbReference>
<comment type="similarity">
    <text evidence="1 2">Belongs to the UPF0102 family.</text>
</comment>
<accession>A0A0U1KVH7</accession>
<dbReference type="InterPro" id="IPR003509">
    <property type="entry name" value="UPF0102_YraN-like"/>
</dbReference>
<dbReference type="GO" id="GO:0003676">
    <property type="term" value="F:nucleic acid binding"/>
    <property type="evidence" value="ECO:0007669"/>
    <property type="project" value="InterPro"/>
</dbReference>
<dbReference type="NCBIfam" id="NF009150">
    <property type="entry name" value="PRK12497.1-3"/>
    <property type="match status" value="1"/>
</dbReference>
<keyword evidence="4" id="KW-1185">Reference proteome</keyword>
<dbReference type="NCBIfam" id="TIGR00252">
    <property type="entry name" value="YraN family protein"/>
    <property type="match status" value="1"/>
</dbReference>
<gene>
    <name evidence="3" type="ORF">SpAn4DRAFT_3947</name>
</gene>
<dbReference type="Proteomes" id="UP000049855">
    <property type="component" value="Unassembled WGS sequence"/>
</dbReference>
<dbReference type="PANTHER" id="PTHR34039:SF1">
    <property type="entry name" value="UPF0102 PROTEIN YRAN"/>
    <property type="match status" value="1"/>
</dbReference>
<sequence>MNHIATGDKGEQSAASYLSKLGYAIIATKYRAKTGEIDIIAKDKDCLVFVEVKTRRSTIYGFPAEAVNFRKQQKIINTALCFLNQRKITDCACRFDILEVYLTKESIQCNHIINAFGS</sequence>
<dbReference type="InterPro" id="IPR011335">
    <property type="entry name" value="Restrct_endonuc-II-like"/>
</dbReference>
<dbReference type="PANTHER" id="PTHR34039">
    <property type="entry name" value="UPF0102 PROTEIN YRAN"/>
    <property type="match status" value="1"/>
</dbReference>
<dbReference type="InterPro" id="IPR011856">
    <property type="entry name" value="tRNA_endonuc-like_dom_sf"/>
</dbReference>
<evidence type="ECO:0000256" key="1">
    <source>
        <dbReference type="ARBA" id="ARBA00006738"/>
    </source>
</evidence>
<evidence type="ECO:0000256" key="2">
    <source>
        <dbReference type="HAMAP-Rule" id="MF_00048"/>
    </source>
</evidence>
<protein>
    <recommendedName>
        <fullName evidence="2">UPF0102 protein SpAn4DRAFT_3947</fullName>
    </recommendedName>
</protein>
<dbReference type="RefSeq" id="WP_021167539.1">
    <property type="nucleotide sequence ID" value="NZ_CTRP01000004.1"/>
</dbReference>
<dbReference type="CDD" id="cd20736">
    <property type="entry name" value="PoNe_Nuclease"/>
    <property type="match status" value="1"/>
</dbReference>